<gene>
    <name evidence="3" type="ORF">SAMN05216192_102155</name>
</gene>
<organism evidence="3 4">
    <name type="scientific">Paenibacillus typhae</name>
    <dbReference type="NCBI Taxonomy" id="1174501"/>
    <lineage>
        <taxon>Bacteria</taxon>
        <taxon>Bacillati</taxon>
        <taxon>Bacillota</taxon>
        <taxon>Bacilli</taxon>
        <taxon>Bacillales</taxon>
        <taxon>Paenibacillaceae</taxon>
        <taxon>Paenibacillus</taxon>
    </lineage>
</organism>
<dbReference type="Proteomes" id="UP000199050">
    <property type="component" value="Unassembled WGS sequence"/>
</dbReference>
<dbReference type="Gene3D" id="3.30.420.10">
    <property type="entry name" value="Ribonuclease H-like superfamily/Ribonuclease H"/>
    <property type="match status" value="1"/>
</dbReference>
<protein>
    <recommendedName>
        <fullName evidence="2">Integrase catalytic domain-containing protein</fullName>
    </recommendedName>
</protein>
<keyword evidence="4" id="KW-1185">Reference proteome</keyword>
<evidence type="ECO:0000259" key="2">
    <source>
        <dbReference type="PROSITE" id="PS50994"/>
    </source>
</evidence>
<feature type="compositionally biased region" description="Basic and acidic residues" evidence="1">
    <location>
        <begin position="619"/>
        <end position="643"/>
    </location>
</feature>
<dbReference type="OrthoDB" id="8736397at2"/>
<dbReference type="SUPFAM" id="SSF53098">
    <property type="entry name" value="Ribonuclease H-like"/>
    <property type="match status" value="1"/>
</dbReference>
<dbReference type="STRING" id="1174501.SAMN05216192_102155"/>
<dbReference type="EMBL" id="FNDX01000002">
    <property type="protein sequence ID" value="SDH96167.1"/>
    <property type="molecule type" value="Genomic_DNA"/>
</dbReference>
<dbReference type="InterPro" id="IPR036397">
    <property type="entry name" value="RNaseH_sf"/>
</dbReference>
<dbReference type="InterPro" id="IPR012337">
    <property type="entry name" value="RNaseH-like_sf"/>
</dbReference>
<reference evidence="4" key="1">
    <citation type="submission" date="2016-10" db="EMBL/GenBank/DDBJ databases">
        <authorList>
            <person name="Varghese N."/>
            <person name="Submissions S."/>
        </authorList>
    </citation>
    <scope>NUCLEOTIDE SEQUENCE [LARGE SCALE GENOMIC DNA]</scope>
    <source>
        <strain evidence="4">CGMCC 1.11012</strain>
    </source>
</reference>
<dbReference type="PROSITE" id="PS50994">
    <property type="entry name" value="INTEGRASE"/>
    <property type="match status" value="1"/>
</dbReference>
<dbReference type="RefSeq" id="WP_090711856.1">
    <property type="nucleotide sequence ID" value="NZ_FNDX01000002.1"/>
</dbReference>
<dbReference type="InterPro" id="IPR001584">
    <property type="entry name" value="Integrase_cat-core"/>
</dbReference>
<dbReference type="GO" id="GO:0015074">
    <property type="term" value="P:DNA integration"/>
    <property type="evidence" value="ECO:0007669"/>
    <property type="project" value="InterPro"/>
</dbReference>
<accession>A0A1G8GP93</accession>
<evidence type="ECO:0000256" key="1">
    <source>
        <dbReference type="SAM" id="MobiDB-lite"/>
    </source>
</evidence>
<evidence type="ECO:0000313" key="4">
    <source>
        <dbReference type="Proteomes" id="UP000199050"/>
    </source>
</evidence>
<evidence type="ECO:0000313" key="3">
    <source>
        <dbReference type="EMBL" id="SDH96167.1"/>
    </source>
</evidence>
<dbReference type="AlphaFoldDB" id="A0A1G8GP93"/>
<name>A0A1G8GP93_9BACL</name>
<dbReference type="GO" id="GO:0003676">
    <property type="term" value="F:nucleic acid binding"/>
    <property type="evidence" value="ECO:0007669"/>
    <property type="project" value="InterPro"/>
</dbReference>
<proteinExistence type="predicted"/>
<sequence length="660" mass="75808">MSRTRIIENPHLLPEQTNPDLWAIVDELLLSKEERDIYIMRKNAVVLYFKGNALKNIQAQTGVHPKNLRRLVQRCISISDDGLVWGFRALIPQKKVKSYQLSLTSKKKNPSRKTGEFKLLLETFPTLQELIKDLFLGNHRRTLEPAMKPHHIHKKFIDECRSLGIPLNQYPFNTDHLGFKALQRYLSKLSCLYFGKGKSRYGKDAITKAKHTGEGEQNHPSTLHPYQKVQFDAHRIDGFFIIEVMTPEGDLVPVVLERFWILTLIDVATRAVLGYAISLNKEYSAIDVMHCFRNAVIPHEKVTIAIDGLKYNETGGFPSEVYPSSTAWAVWDVICFDNAKSHLANLVQDRLKHLIGCDINLGPVALPMRRGIIERFFKILEETGFHRLPNTTGSNPHDPRRTDPEEKALKYKMTFDHLKQLIDILISDYNGKPHGGIYHQTPLELLGKRLNAGLLPRQLEEELRKEVLFMQVTKSATIRGSLKSGKKPYIQYQGVEYRSDKLSQSAHLLNTELIIHMNVDDLRTIRTFLPDGSEFDYLTAVGKWSITPHSLQTRKAINSLVRRRLIYLTTWDDPIFIYTEYLRTNATNGKRGAANKFTQVKESAQKRKTVNEPEGQTDALEKAEERNAALAKAREHTQKEQATKEYAEYKDLMKLYKTKL</sequence>
<feature type="domain" description="Integrase catalytic" evidence="2">
    <location>
        <begin position="221"/>
        <end position="450"/>
    </location>
</feature>
<feature type="region of interest" description="Disordered" evidence="1">
    <location>
        <begin position="600"/>
        <end position="643"/>
    </location>
</feature>